<comment type="function">
    <text evidence="7">Single strand-specific metallo-endoribonuclease involved in late-stage 70S ribosome quality control and in maturation of the 3' terminus of the 16S rRNA.</text>
</comment>
<comment type="subcellular location">
    <subcellularLocation>
        <location evidence="7">Cytoplasm</location>
    </subcellularLocation>
</comment>
<dbReference type="GO" id="GO:0004222">
    <property type="term" value="F:metalloendopeptidase activity"/>
    <property type="evidence" value="ECO:0007669"/>
    <property type="project" value="InterPro"/>
</dbReference>
<dbReference type="Pfam" id="PF02130">
    <property type="entry name" value="YbeY"/>
    <property type="match status" value="1"/>
</dbReference>
<dbReference type="EC" id="3.1.-.-" evidence="7"/>
<dbReference type="EMBL" id="QGGQ01000001">
    <property type="protein sequence ID" value="PWK25495.1"/>
    <property type="molecule type" value="Genomic_DNA"/>
</dbReference>
<feature type="binding site" evidence="7">
    <location>
        <position position="105"/>
    </location>
    <ligand>
        <name>Zn(2+)</name>
        <dbReference type="ChEBI" id="CHEBI:29105"/>
        <note>catalytic</note>
    </ligand>
</feature>
<evidence type="ECO:0000256" key="1">
    <source>
        <dbReference type="ARBA" id="ARBA00010875"/>
    </source>
</evidence>
<feature type="binding site" evidence="7">
    <location>
        <position position="109"/>
    </location>
    <ligand>
        <name>Zn(2+)</name>
        <dbReference type="ChEBI" id="CHEBI:29105"/>
        <note>catalytic</note>
    </ligand>
</feature>
<keyword evidence="7" id="KW-0690">Ribosome biogenesis</keyword>
<dbReference type="InterPro" id="IPR023091">
    <property type="entry name" value="MetalPrtase_cat_dom_sf_prd"/>
</dbReference>
<dbReference type="GO" id="GO:0008270">
    <property type="term" value="F:zinc ion binding"/>
    <property type="evidence" value="ECO:0007669"/>
    <property type="project" value="UniProtKB-UniRule"/>
</dbReference>
<dbReference type="OrthoDB" id="9811984at2"/>
<evidence type="ECO:0000256" key="6">
    <source>
        <dbReference type="ARBA" id="ARBA00022833"/>
    </source>
</evidence>
<accession>A0A316E5X5</accession>
<keyword evidence="2 7" id="KW-0540">Nuclease</keyword>
<evidence type="ECO:0000256" key="5">
    <source>
        <dbReference type="ARBA" id="ARBA00022801"/>
    </source>
</evidence>
<keyword evidence="7" id="KW-0963">Cytoplasm</keyword>
<dbReference type="InterPro" id="IPR002036">
    <property type="entry name" value="YbeY"/>
</dbReference>
<keyword evidence="5 7" id="KW-0378">Hydrolase</keyword>
<evidence type="ECO:0000256" key="3">
    <source>
        <dbReference type="ARBA" id="ARBA00022723"/>
    </source>
</evidence>
<dbReference type="EMBL" id="JACWLN010000002">
    <property type="protein sequence ID" value="MBD1260036.1"/>
    <property type="molecule type" value="Genomic_DNA"/>
</dbReference>
<dbReference type="Proteomes" id="UP000245667">
    <property type="component" value="Unassembled WGS sequence"/>
</dbReference>
<dbReference type="AlphaFoldDB" id="A0A316E5X5"/>
<feature type="binding site" evidence="7">
    <location>
        <position position="115"/>
    </location>
    <ligand>
        <name>Zn(2+)</name>
        <dbReference type="ChEBI" id="CHEBI:29105"/>
        <note>catalytic</note>
    </ligand>
</feature>
<evidence type="ECO:0000256" key="2">
    <source>
        <dbReference type="ARBA" id="ARBA00022722"/>
    </source>
</evidence>
<comment type="caution">
    <text evidence="9">The sequence shown here is derived from an EMBL/GenBank/DDBJ whole genome shotgun (WGS) entry which is preliminary data.</text>
</comment>
<sequence length="140" mass="16930">MINIFYETNFKLESAPKYIHWINRVIETESFEVGDINYIFCDDEYLLNVNQQYLYHDTYTDIITFDYRNGDIISADIFISIERVRENADSFKGSFKMELLRVMSHGLLHIMDYNDKNEEDIKMMRTKEEEKIKLFHVEQM</sequence>
<reference evidence="8 11" key="2">
    <citation type="submission" date="2020-07" db="EMBL/GenBank/DDBJ databases">
        <title>The draft genome sequence of Maribacter polysiphoniae KCTC 22021.</title>
        <authorList>
            <person name="Mu L."/>
        </authorList>
    </citation>
    <scope>NUCLEOTIDE SEQUENCE [LARGE SCALE GENOMIC DNA]</scope>
    <source>
        <strain evidence="8 11">KCTC 22021</strain>
    </source>
</reference>
<dbReference type="Proteomes" id="UP000651837">
    <property type="component" value="Unassembled WGS sequence"/>
</dbReference>
<comment type="similarity">
    <text evidence="1 7">Belongs to the endoribonuclease YbeY family.</text>
</comment>
<comment type="cofactor">
    <cofactor evidence="7">
        <name>Zn(2+)</name>
        <dbReference type="ChEBI" id="CHEBI:29105"/>
    </cofactor>
    <text evidence="7">Binds 1 zinc ion.</text>
</comment>
<dbReference type="NCBIfam" id="TIGR00043">
    <property type="entry name" value="rRNA maturation RNase YbeY"/>
    <property type="match status" value="1"/>
</dbReference>
<protein>
    <recommendedName>
        <fullName evidence="7">Endoribonuclease YbeY</fullName>
        <ecNumber evidence="7">3.1.-.-</ecNumber>
    </recommendedName>
</protein>
<gene>
    <name evidence="7 8" type="primary">ybeY</name>
    <name evidence="8" type="ORF">HZY62_05510</name>
    <name evidence="9" type="ORF">LX92_00234</name>
</gene>
<dbReference type="GO" id="GO:0004521">
    <property type="term" value="F:RNA endonuclease activity"/>
    <property type="evidence" value="ECO:0007669"/>
    <property type="project" value="UniProtKB-UniRule"/>
</dbReference>
<evidence type="ECO:0000313" key="9">
    <source>
        <dbReference type="EMBL" id="PWK25495.1"/>
    </source>
</evidence>
<keyword evidence="6 7" id="KW-0862">Zinc</keyword>
<dbReference type="HAMAP" id="MF_00009">
    <property type="entry name" value="Endoribonucl_YbeY"/>
    <property type="match status" value="1"/>
</dbReference>
<dbReference type="GO" id="GO:0006364">
    <property type="term" value="P:rRNA processing"/>
    <property type="evidence" value="ECO:0007669"/>
    <property type="project" value="UniProtKB-UniRule"/>
</dbReference>
<evidence type="ECO:0000313" key="10">
    <source>
        <dbReference type="Proteomes" id="UP000245667"/>
    </source>
</evidence>
<evidence type="ECO:0000256" key="4">
    <source>
        <dbReference type="ARBA" id="ARBA00022759"/>
    </source>
</evidence>
<reference evidence="9 10" key="1">
    <citation type="submission" date="2018-05" db="EMBL/GenBank/DDBJ databases">
        <title>Genomic Encyclopedia of Archaeal and Bacterial Type Strains, Phase II (KMG-II): from individual species to whole genera.</title>
        <authorList>
            <person name="Goeker M."/>
        </authorList>
    </citation>
    <scope>NUCLEOTIDE SEQUENCE [LARGE SCALE GENOMIC DNA]</scope>
    <source>
        <strain evidence="9 10">DSM 23514</strain>
    </source>
</reference>
<name>A0A316E5X5_9FLAO</name>
<dbReference type="Gene3D" id="3.40.390.30">
    <property type="entry name" value="Metalloproteases ('zincins'), catalytic domain"/>
    <property type="match status" value="1"/>
</dbReference>
<dbReference type="SUPFAM" id="SSF55486">
    <property type="entry name" value="Metalloproteases ('zincins'), catalytic domain"/>
    <property type="match status" value="1"/>
</dbReference>
<dbReference type="GO" id="GO:0005737">
    <property type="term" value="C:cytoplasm"/>
    <property type="evidence" value="ECO:0007669"/>
    <property type="project" value="UniProtKB-SubCell"/>
</dbReference>
<evidence type="ECO:0000256" key="7">
    <source>
        <dbReference type="HAMAP-Rule" id="MF_00009"/>
    </source>
</evidence>
<evidence type="ECO:0000313" key="11">
    <source>
        <dbReference type="Proteomes" id="UP000651837"/>
    </source>
</evidence>
<evidence type="ECO:0000313" key="8">
    <source>
        <dbReference type="EMBL" id="MBD1260036.1"/>
    </source>
</evidence>
<keyword evidence="4 7" id="KW-0255">Endonuclease</keyword>
<dbReference type="RefSeq" id="WP_109648439.1">
    <property type="nucleotide sequence ID" value="NZ_JACWLN010000002.1"/>
</dbReference>
<keyword evidence="3 7" id="KW-0479">Metal-binding</keyword>
<organism evidence="9 10">
    <name type="scientific">Maribacter polysiphoniae</name>
    <dbReference type="NCBI Taxonomy" id="429344"/>
    <lineage>
        <taxon>Bacteria</taxon>
        <taxon>Pseudomonadati</taxon>
        <taxon>Bacteroidota</taxon>
        <taxon>Flavobacteriia</taxon>
        <taxon>Flavobacteriales</taxon>
        <taxon>Flavobacteriaceae</taxon>
        <taxon>Maribacter</taxon>
    </lineage>
</organism>
<keyword evidence="11" id="KW-1185">Reference proteome</keyword>
<keyword evidence="7" id="KW-0698">rRNA processing</keyword>
<proteinExistence type="inferred from homology"/>